<organism evidence="1 2">
    <name type="scientific">Hymenoscyphus albidus</name>
    <dbReference type="NCBI Taxonomy" id="595503"/>
    <lineage>
        <taxon>Eukaryota</taxon>
        <taxon>Fungi</taxon>
        <taxon>Dikarya</taxon>
        <taxon>Ascomycota</taxon>
        <taxon>Pezizomycotina</taxon>
        <taxon>Leotiomycetes</taxon>
        <taxon>Helotiales</taxon>
        <taxon>Helotiaceae</taxon>
        <taxon>Hymenoscyphus</taxon>
    </lineage>
</organism>
<name>A0A9N9Q2Q8_9HELO</name>
<evidence type="ECO:0000313" key="1">
    <source>
        <dbReference type="EMBL" id="CAG8971296.1"/>
    </source>
</evidence>
<dbReference type="PANTHER" id="PTHR43591">
    <property type="entry name" value="METHYLTRANSFERASE"/>
    <property type="match status" value="1"/>
</dbReference>
<dbReference type="InterPro" id="IPR029063">
    <property type="entry name" value="SAM-dependent_MTases_sf"/>
</dbReference>
<sequence>MASNPFRPEEGTNSLDSEFLRTTWLYGRLFQDYSIENQVHYAPCDQHEVERNDIQHNLLQRVFEGRLIFPPIARPRRILDCGYGTAGWASDVADQNPSCDVLGIDVNPWQPDTVPSNLYLKVDDLNRRFTFDSHSFDLVQSRMMASGIHSNRWTDYMRDILRVLRPGGWCQMIELYYNVQSDNGSLTNEHALRRWSRHYIESHAGLKDLGVPFRLEAMFRAAGFVDVEHRMIQLPTCAWLTDERNNEIGAAMSENVQRMLSSLAVYPFTAKLGMTPEYVQDLVKQARAEARNPGYKAYFPLYVCIGRKSRSRSRR</sequence>
<dbReference type="OrthoDB" id="506498at2759"/>
<evidence type="ECO:0008006" key="3">
    <source>
        <dbReference type="Google" id="ProtNLM"/>
    </source>
</evidence>
<dbReference type="Proteomes" id="UP000701801">
    <property type="component" value="Unassembled WGS sequence"/>
</dbReference>
<dbReference type="PANTHER" id="PTHR43591:SF24">
    <property type="entry name" value="2-METHOXY-6-POLYPRENYL-1,4-BENZOQUINOL METHYLASE, MITOCHONDRIAL"/>
    <property type="match status" value="1"/>
</dbReference>
<dbReference type="AlphaFoldDB" id="A0A9N9Q2Q8"/>
<proteinExistence type="predicted"/>
<reference evidence="1" key="1">
    <citation type="submission" date="2021-07" db="EMBL/GenBank/DDBJ databases">
        <authorList>
            <person name="Durling M."/>
        </authorList>
    </citation>
    <scope>NUCLEOTIDE SEQUENCE</scope>
</reference>
<dbReference type="SUPFAM" id="SSF53335">
    <property type="entry name" value="S-adenosyl-L-methionine-dependent methyltransferases"/>
    <property type="match status" value="1"/>
</dbReference>
<keyword evidence="2" id="KW-1185">Reference proteome</keyword>
<evidence type="ECO:0000313" key="2">
    <source>
        <dbReference type="Proteomes" id="UP000701801"/>
    </source>
</evidence>
<dbReference type="Pfam" id="PF13489">
    <property type="entry name" value="Methyltransf_23"/>
    <property type="match status" value="1"/>
</dbReference>
<dbReference type="CDD" id="cd02440">
    <property type="entry name" value="AdoMet_MTases"/>
    <property type="match status" value="1"/>
</dbReference>
<dbReference type="Gene3D" id="3.40.50.150">
    <property type="entry name" value="Vaccinia Virus protein VP39"/>
    <property type="match status" value="1"/>
</dbReference>
<comment type="caution">
    <text evidence="1">The sequence shown here is derived from an EMBL/GenBank/DDBJ whole genome shotgun (WGS) entry which is preliminary data.</text>
</comment>
<dbReference type="EMBL" id="CAJVRM010000015">
    <property type="protein sequence ID" value="CAG8971296.1"/>
    <property type="molecule type" value="Genomic_DNA"/>
</dbReference>
<accession>A0A9N9Q2Q8</accession>
<protein>
    <recommendedName>
        <fullName evidence="3">S-adenosyl-L-methionine-dependent methyltransferase</fullName>
    </recommendedName>
</protein>
<gene>
    <name evidence="1" type="ORF">HYALB_00001463</name>
</gene>
<dbReference type="GO" id="GO:0008168">
    <property type="term" value="F:methyltransferase activity"/>
    <property type="evidence" value="ECO:0007669"/>
    <property type="project" value="TreeGrafter"/>
</dbReference>